<dbReference type="AlphaFoldDB" id="A0A378UC81"/>
<accession>A0A378UC81</accession>
<keyword evidence="2" id="KW-1185">Reference proteome</keyword>
<organism evidence="1 2">
    <name type="scientific">Moraxella lacunata</name>
    <dbReference type="NCBI Taxonomy" id="477"/>
    <lineage>
        <taxon>Bacteria</taxon>
        <taxon>Pseudomonadati</taxon>
        <taxon>Pseudomonadota</taxon>
        <taxon>Gammaproteobacteria</taxon>
        <taxon>Moraxellales</taxon>
        <taxon>Moraxellaceae</taxon>
        <taxon>Moraxella</taxon>
    </lineage>
</organism>
<dbReference type="RefSeq" id="WP_115248485.1">
    <property type="nucleotide sequence ID" value="NZ_UGQC01000005.1"/>
</dbReference>
<reference evidence="1 2" key="1">
    <citation type="submission" date="2018-06" db="EMBL/GenBank/DDBJ databases">
        <authorList>
            <consortium name="Pathogen Informatics"/>
            <person name="Doyle S."/>
        </authorList>
    </citation>
    <scope>NUCLEOTIDE SEQUENCE [LARGE SCALE GENOMIC DNA]</scope>
    <source>
        <strain evidence="1 2">NCTC7911</strain>
    </source>
</reference>
<evidence type="ECO:0000313" key="2">
    <source>
        <dbReference type="Proteomes" id="UP000254107"/>
    </source>
</evidence>
<sequence length="209" mass="24866">MNDNTVEIIEFANYHLHIAINIFMPYQDIEIFPVSFSIDDCAFISADNLRLCRPYPNKYFYVIQQKPSYRGRNENGLLFLIPHPKSDTIRVTVLWGWKYRNYANTAIQEIEFTIEDFKQNQPLPVDTVITTDDMYDSNIMVFTRQELERQGLKQRLKSVDTRADFWCWDSELELRGDFVRHIKQKSTLKLMSMSDFEKIDKIPYVFQGH</sequence>
<proteinExistence type="predicted"/>
<dbReference type="EMBL" id="UGQC01000005">
    <property type="protein sequence ID" value="STZ74935.1"/>
    <property type="molecule type" value="Genomic_DNA"/>
</dbReference>
<dbReference type="GeneID" id="302271571"/>
<gene>
    <name evidence="1" type="ORF">NCTC7911_03116</name>
</gene>
<protein>
    <submittedName>
        <fullName evidence="1">Uncharacterized protein</fullName>
    </submittedName>
</protein>
<dbReference type="Proteomes" id="UP000254107">
    <property type="component" value="Unassembled WGS sequence"/>
</dbReference>
<name>A0A378UC81_MORLA</name>
<evidence type="ECO:0000313" key="1">
    <source>
        <dbReference type="EMBL" id="STZ74935.1"/>
    </source>
</evidence>